<dbReference type="Gene3D" id="3.40.630.30">
    <property type="match status" value="1"/>
</dbReference>
<evidence type="ECO:0000313" key="3">
    <source>
        <dbReference type="Proteomes" id="UP000247892"/>
    </source>
</evidence>
<dbReference type="GO" id="GO:0016747">
    <property type="term" value="F:acyltransferase activity, transferring groups other than amino-acyl groups"/>
    <property type="evidence" value="ECO:0007669"/>
    <property type="project" value="InterPro"/>
</dbReference>
<keyword evidence="3" id="KW-1185">Reference proteome</keyword>
<dbReference type="Pfam" id="PF00583">
    <property type="entry name" value="Acetyltransf_1"/>
    <property type="match status" value="1"/>
</dbReference>
<accession>A0A318LNV5</accession>
<name>A0A318LNV5_9PSEU</name>
<feature type="domain" description="N-acetyltransferase" evidence="1">
    <location>
        <begin position="7"/>
        <end position="199"/>
    </location>
</feature>
<comment type="caution">
    <text evidence="2">The sequence shown here is derived from an EMBL/GenBank/DDBJ whole genome shotgun (WGS) entry which is preliminary data.</text>
</comment>
<dbReference type="InterPro" id="IPR052523">
    <property type="entry name" value="Trichothecene_AcTrans"/>
</dbReference>
<reference evidence="2 3" key="1">
    <citation type="submission" date="2016-07" db="EMBL/GenBank/DDBJ databases">
        <title>Draft genome sequence of Prauserella sp. YIM 121212, isolated from alkaline soil.</title>
        <authorList>
            <person name="Ruckert C."/>
            <person name="Albersmeier A."/>
            <person name="Jiang C.-L."/>
            <person name="Jiang Y."/>
            <person name="Kalinowski J."/>
            <person name="Schneider O."/>
            <person name="Winkler A."/>
            <person name="Zotchev S.B."/>
        </authorList>
    </citation>
    <scope>NUCLEOTIDE SEQUENCE [LARGE SCALE GENOMIC DNA]</scope>
    <source>
        <strain evidence="2 3">YIM 121212</strain>
    </source>
</reference>
<dbReference type="InterPro" id="IPR000182">
    <property type="entry name" value="GNAT_dom"/>
</dbReference>
<dbReference type="EMBL" id="MASU01000006">
    <property type="protein sequence ID" value="PXY33889.1"/>
    <property type="molecule type" value="Genomic_DNA"/>
</dbReference>
<protein>
    <submittedName>
        <fullName evidence="2">Puromycin N-acetyltransferase</fullName>
    </submittedName>
</protein>
<organism evidence="2 3">
    <name type="scientific">Prauserella flavalba</name>
    <dbReference type="NCBI Taxonomy" id="1477506"/>
    <lineage>
        <taxon>Bacteria</taxon>
        <taxon>Bacillati</taxon>
        <taxon>Actinomycetota</taxon>
        <taxon>Actinomycetes</taxon>
        <taxon>Pseudonocardiales</taxon>
        <taxon>Pseudonocardiaceae</taxon>
        <taxon>Prauserella</taxon>
    </lineage>
</organism>
<dbReference type="PANTHER" id="PTHR42791">
    <property type="entry name" value="GNAT FAMILY ACETYLTRANSFERASE"/>
    <property type="match status" value="1"/>
</dbReference>
<sequence>MSGVMKPLIREATSADIDPATETLRDAFADYPFTRHTIAADDHLGRLARMQRLFLARIGLPHGRVWVSDDAAAVAVWTTPASTGLERVFTELAPELGAIAGDRAAIAAATEAALAPHRPTTPSWFLGTVGVRPGQQGRGLGRAVIEPGLRAAEAEGVPAFLETSLESNVALYRRFGFDVVAEIELPHHGPRTWAMSKKP</sequence>
<dbReference type="AlphaFoldDB" id="A0A318LNV5"/>
<evidence type="ECO:0000313" key="2">
    <source>
        <dbReference type="EMBL" id="PXY33889.1"/>
    </source>
</evidence>
<dbReference type="InterPro" id="IPR016181">
    <property type="entry name" value="Acyl_CoA_acyltransferase"/>
</dbReference>
<evidence type="ECO:0000259" key="1">
    <source>
        <dbReference type="PROSITE" id="PS51186"/>
    </source>
</evidence>
<gene>
    <name evidence="2" type="ORF">BA062_16835</name>
</gene>
<dbReference type="PANTHER" id="PTHR42791:SF1">
    <property type="entry name" value="N-ACETYLTRANSFERASE DOMAIN-CONTAINING PROTEIN"/>
    <property type="match status" value="1"/>
</dbReference>
<proteinExistence type="predicted"/>
<dbReference type="PROSITE" id="PS51186">
    <property type="entry name" value="GNAT"/>
    <property type="match status" value="1"/>
</dbReference>
<dbReference type="SUPFAM" id="SSF55729">
    <property type="entry name" value="Acyl-CoA N-acyltransferases (Nat)"/>
    <property type="match status" value="1"/>
</dbReference>
<dbReference type="Proteomes" id="UP000247892">
    <property type="component" value="Unassembled WGS sequence"/>
</dbReference>
<keyword evidence="2" id="KW-0808">Transferase</keyword>
<dbReference type="CDD" id="cd04301">
    <property type="entry name" value="NAT_SF"/>
    <property type="match status" value="1"/>
</dbReference>